<evidence type="ECO:0000313" key="1">
    <source>
        <dbReference type="EMBL" id="GBM81157.1"/>
    </source>
</evidence>
<evidence type="ECO:0000313" key="2">
    <source>
        <dbReference type="Proteomes" id="UP000499080"/>
    </source>
</evidence>
<sequence length="181" mass="20862">MKNVQGEQCLARYTIFRWCQRYEADAKHQGLAPSWAGARCDKQCHDFGCGYYLDPNSSSQMDFTDTALLYILLGTVLKKKQKTKRKVFARKWLLRRKQKGCYENLMKELALEDAEGYRRWLPMDTATFQLLLKMVTLYISGNDTNMREAITPGEKLAVTLRYPASGETQSSLAYQLEGFCI</sequence>
<comment type="caution">
    <text evidence="1">The sequence shown here is derived from an EMBL/GenBank/DDBJ whole genome shotgun (WGS) entry which is preliminary data.</text>
</comment>
<organism evidence="1 2">
    <name type="scientific">Araneus ventricosus</name>
    <name type="common">Orbweaver spider</name>
    <name type="synonym">Epeira ventricosa</name>
    <dbReference type="NCBI Taxonomy" id="182803"/>
    <lineage>
        <taxon>Eukaryota</taxon>
        <taxon>Metazoa</taxon>
        <taxon>Ecdysozoa</taxon>
        <taxon>Arthropoda</taxon>
        <taxon>Chelicerata</taxon>
        <taxon>Arachnida</taxon>
        <taxon>Araneae</taxon>
        <taxon>Araneomorphae</taxon>
        <taxon>Entelegynae</taxon>
        <taxon>Araneoidea</taxon>
        <taxon>Araneidae</taxon>
        <taxon>Araneus</taxon>
    </lineage>
</organism>
<dbReference type="EMBL" id="BGPR01002927">
    <property type="protein sequence ID" value="GBM81157.1"/>
    <property type="molecule type" value="Genomic_DNA"/>
</dbReference>
<dbReference type="OrthoDB" id="6435503at2759"/>
<dbReference type="Proteomes" id="UP000499080">
    <property type="component" value="Unassembled WGS sequence"/>
</dbReference>
<keyword evidence="2" id="KW-1185">Reference proteome</keyword>
<reference evidence="1 2" key="1">
    <citation type="journal article" date="2019" name="Sci. Rep.">
        <title>Orb-weaving spider Araneus ventricosus genome elucidates the spidroin gene catalogue.</title>
        <authorList>
            <person name="Kono N."/>
            <person name="Nakamura H."/>
            <person name="Ohtoshi R."/>
            <person name="Moran D.A.P."/>
            <person name="Shinohara A."/>
            <person name="Yoshida Y."/>
            <person name="Fujiwara M."/>
            <person name="Mori M."/>
            <person name="Tomita M."/>
            <person name="Arakawa K."/>
        </authorList>
    </citation>
    <scope>NUCLEOTIDE SEQUENCE [LARGE SCALE GENOMIC DNA]</scope>
</reference>
<accession>A0A4Y2ITN5</accession>
<protein>
    <submittedName>
        <fullName evidence="1">Uncharacterized protein</fullName>
    </submittedName>
</protein>
<name>A0A4Y2ITN5_ARAVE</name>
<gene>
    <name evidence="1" type="ORF">AVEN_226974_1</name>
</gene>
<dbReference type="AlphaFoldDB" id="A0A4Y2ITN5"/>
<proteinExistence type="predicted"/>